<protein>
    <submittedName>
        <fullName evidence="2">Uncharacterized protein</fullName>
    </submittedName>
</protein>
<accession>A0ABX6J2M2</accession>
<evidence type="ECO:0000313" key="2">
    <source>
        <dbReference type="EMBL" id="QIB53689.1"/>
    </source>
</evidence>
<gene>
    <name evidence="2" type="ORF">GXM18_01700</name>
</gene>
<feature type="region of interest" description="Disordered" evidence="1">
    <location>
        <begin position="1"/>
        <end position="48"/>
    </location>
</feature>
<evidence type="ECO:0000256" key="1">
    <source>
        <dbReference type="SAM" id="MobiDB-lite"/>
    </source>
</evidence>
<organism evidence="2 3">
    <name type="scientific">Blautia producta ATCC 27340 = DSM 2950</name>
    <dbReference type="NCBI Taxonomy" id="1121114"/>
    <lineage>
        <taxon>Bacteria</taxon>
        <taxon>Bacillati</taxon>
        <taxon>Bacillota</taxon>
        <taxon>Clostridia</taxon>
        <taxon>Lachnospirales</taxon>
        <taxon>Lachnospiraceae</taxon>
        <taxon>Blautia</taxon>
    </lineage>
</organism>
<dbReference type="Proteomes" id="UP000464715">
    <property type="component" value="Chromosome"/>
</dbReference>
<proteinExistence type="predicted"/>
<keyword evidence="3" id="KW-1185">Reference proteome</keyword>
<name>A0ABX6J2M2_9FIRM</name>
<sequence>MGTSNPRGFYRKLPVDERRRRKRTMNTSLSFTPNSAFAADSSGGLSRL</sequence>
<feature type="compositionally biased region" description="Polar residues" evidence="1">
    <location>
        <begin position="25"/>
        <end position="35"/>
    </location>
</feature>
<evidence type="ECO:0000313" key="3">
    <source>
        <dbReference type="Proteomes" id="UP000464715"/>
    </source>
</evidence>
<dbReference type="EMBL" id="CP048626">
    <property type="protein sequence ID" value="QIB53689.1"/>
    <property type="molecule type" value="Genomic_DNA"/>
</dbReference>
<reference evidence="2 3" key="1">
    <citation type="submission" date="2020-02" db="EMBL/GenBank/DDBJ databases">
        <title>Complete genome sequence of Blautia producta JCM 1471(T).</title>
        <authorList>
            <person name="Tourlousse D.M."/>
            <person name="Sakamoto M."/>
            <person name="Miura T."/>
            <person name="Narita K."/>
            <person name="Ohashi A."/>
            <person name="Uchino Y."/>
            <person name="Yamazoe A."/>
            <person name="Kameyama K."/>
            <person name="Terauchi J."/>
            <person name="Ohkuma M."/>
            <person name="Kawasaki H."/>
            <person name="Sekiguchi Y."/>
        </authorList>
    </citation>
    <scope>NUCLEOTIDE SEQUENCE [LARGE SCALE GENOMIC DNA]</scope>
    <source>
        <strain evidence="2 3">JCM 1471</strain>
    </source>
</reference>